<keyword evidence="2" id="KW-1185">Reference proteome</keyword>
<comment type="caution">
    <text evidence="1">The sequence shown here is derived from an EMBL/GenBank/DDBJ whole genome shotgun (WGS) entry which is preliminary data.</text>
</comment>
<evidence type="ECO:0000313" key="2">
    <source>
        <dbReference type="Proteomes" id="UP000805193"/>
    </source>
</evidence>
<gene>
    <name evidence="1" type="ORF">HPB47_026806</name>
</gene>
<evidence type="ECO:0000313" key="1">
    <source>
        <dbReference type="EMBL" id="KAG0426061.1"/>
    </source>
</evidence>
<name>A0AC60Q022_IXOPE</name>
<dbReference type="EMBL" id="JABSTQ010009770">
    <property type="protein sequence ID" value="KAG0426061.1"/>
    <property type="molecule type" value="Genomic_DNA"/>
</dbReference>
<dbReference type="Proteomes" id="UP000805193">
    <property type="component" value="Unassembled WGS sequence"/>
</dbReference>
<proteinExistence type="predicted"/>
<sequence>MQDRVSQYKCAKCVKRKNNDDDEVPTPRFSTTESTVDAATDADDVPCAAGSSTSKKDIQTFRTVLILALATCAFAGYLGYGGYAAAPLAHSSVAHHTPYFSYGYGQQSVGHGYGLGYGLGYGHGLIGHRYGGFY</sequence>
<reference evidence="1 2" key="1">
    <citation type="journal article" date="2020" name="Cell">
        <title>Large-Scale Comparative Analyses of Tick Genomes Elucidate Their Genetic Diversity and Vector Capacities.</title>
        <authorList>
            <consortium name="Tick Genome and Microbiome Consortium (TIGMIC)"/>
            <person name="Jia N."/>
            <person name="Wang J."/>
            <person name="Shi W."/>
            <person name="Du L."/>
            <person name="Sun Y."/>
            <person name="Zhan W."/>
            <person name="Jiang J.F."/>
            <person name="Wang Q."/>
            <person name="Zhang B."/>
            <person name="Ji P."/>
            <person name="Bell-Sakyi L."/>
            <person name="Cui X.M."/>
            <person name="Yuan T.T."/>
            <person name="Jiang B.G."/>
            <person name="Yang W.F."/>
            <person name="Lam T.T."/>
            <person name="Chang Q.C."/>
            <person name="Ding S.J."/>
            <person name="Wang X.J."/>
            <person name="Zhu J.G."/>
            <person name="Ruan X.D."/>
            <person name="Zhao L."/>
            <person name="Wei J.T."/>
            <person name="Ye R.Z."/>
            <person name="Que T.C."/>
            <person name="Du C.H."/>
            <person name="Zhou Y.H."/>
            <person name="Cheng J.X."/>
            <person name="Dai P.F."/>
            <person name="Guo W.B."/>
            <person name="Han X.H."/>
            <person name="Huang E.J."/>
            <person name="Li L.F."/>
            <person name="Wei W."/>
            <person name="Gao Y.C."/>
            <person name="Liu J.Z."/>
            <person name="Shao H.Z."/>
            <person name="Wang X."/>
            <person name="Wang C.C."/>
            <person name="Yang T.C."/>
            <person name="Huo Q.B."/>
            <person name="Li W."/>
            <person name="Chen H.Y."/>
            <person name="Chen S.E."/>
            <person name="Zhou L.G."/>
            <person name="Ni X.B."/>
            <person name="Tian J.H."/>
            <person name="Sheng Y."/>
            <person name="Liu T."/>
            <person name="Pan Y.S."/>
            <person name="Xia L.Y."/>
            <person name="Li J."/>
            <person name="Zhao F."/>
            <person name="Cao W.C."/>
        </authorList>
    </citation>
    <scope>NUCLEOTIDE SEQUENCE [LARGE SCALE GENOMIC DNA]</scope>
    <source>
        <strain evidence="1">Iper-2018</strain>
    </source>
</reference>
<accession>A0AC60Q022</accession>
<protein>
    <submittedName>
        <fullName evidence="1">Uncharacterized protein</fullName>
    </submittedName>
</protein>
<organism evidence="1 2">
    <name type="scientific">Ixodes persulcatus</name>
    <name type="common">Taiga tick</name>
    <dbReference type="NCBI Taxonomy" id="34615"/>
    <lineage>
        <taxon>Eukaryota</taxon>
        <taxon>Metazoa</taxon>
        <taxon>Ecdysozoa</taxon>
        <taxon>Arthropoda</taxon>
        <taxon>Chelicerata</taxon>
        <taxon>Arachnida</taxon>
        <taxon>Acari</taxon>
        <taxon>Parasitiformes</taxon>
        <taxon>Ixodida</taxon>
        <taxon>Ixodoidea</taxon>
        <taxon>Ixodidae</taxon>
        <taxon>Ixodinae</taxon>
        <taxon>Ixodes</taxon>
    </lineage>
</organism>